<dbReference type="KEGG" id="rme:Rmet_3762"/>
<protein>
    <submittedName>
        <fullName evidence="2">Uncharacterized protein</fullName>
    </submittedName>
</protein>
<feature type="compositionally biased region" description="Low complexity" evidence="1">
    <location>
        <begin position="76"/>
        <end position="91"/>
    </location>
</feature>
<accession>Q1LGU4</accession>
<feature type="compositionally biased region" description="Polar residues" evidence="1">
    <location>
        <begin position="64"/>
        <end position="75"/>
    </location>
</feature>
<feature type="region of interest" description="Disordered" evidence="1">
    <location>
        <begin position="37"/>
        <end position="127"/>
    </location>
</feature>
<evidence type="ECO:0000313" key="2">
    <source>
        <dbReference type="EMBL" id="ABF10632.1"/>
    </source>
</evidence>
<keyword evidence="3" id="KW-1185">Reference proteome</keyword>
<reference evidence="3" key="1">
    <citation type="journal article" date="2010" name="PLoS ONE">
        <title>The complete genome sequence of Cupriavidus metallidurans strain CH34, a master survivalist in harsh and anthropogenic environments.</title>
        <authorList>
            <person name="Janssen P.J."/>
            <person name="Van Houdt R."/>
            <person name="Moors H."/>
            <person name="Monsieurs P."/>
            <person name="Morin N."/>
            <person name="Michaux A."/>
            <person name="Benotmane M.A."/>
            <person name="Leys N."/>
            <person name="Vallaeys T."/>
            <person name="Lapidus A."/>
            <person name="Monchy S."/>
            <person name="Medigue C."/>
            <person name="Taghavi S."/>
            <person name="McCorkle S."/>
            <person name="Dunn J."/>
            <person name="van der Lelie D."/>
            <person name="Mergeay M."/>
        </authorList>
    </citation>
    <scope>NUCLEOTIDE SEQUENCE [LARGE SCALE GENOMIC DNA]</scope>
    <source>
        <strain evidence="3">ATCC 43123 / DSM 2839 / NBRC 102507 / CH34</strain>
    </source>
</reference>
<dbReference type="EMBL" id="CP000353">
    <property type="protein sequence ID" value="ABF10632.1"/>
    <property type="molecule type" value="Genomic_DNA"/>
</dbReference>
<dbReference type="Proteomes" id="UP000002429">
    <property type="component" value="Plasmid megaplasmid"/>
</dbReference>
<geneLocation type="plasmid" evidence="2 3">
    <name>megaplasmid</name>
</geneLocation>
<proteinExistence type="predicted"/>
<keyword evidence="2" id="KW-0614">Plasmid</keyword>
<dbReference type="HOGENOM" id="CLU_1968746_0_0_4"/>
<name>Q1LGU4_CUPMC</name>
<sequence>MYPERAALLQSEVHVMKNNRMLAVACGTFIVALSAAHAQPTQAPNSGANPSYSNSQGKFDPYTQGANTDSTKSNLSPSATPSSPMDPSTPMQGTSQVNPYPQGVRQDPQFNPGGHVYDVRNPFFMGS</sequence>
<organism evidence="2 3">
    <name type="scientific">Cupriavidus metallidurans (strain ATCC 43123 / DSM 2839 / NBRC 102507 / CH34)</name>
    <name type="common">Ralstonia metallidurans</name>
    <dbReference type="NCBI Taxonomy" id="266264"/>
    <lineage>
        <taxon>Bacteria</taxon>
        <taxon>Pseudomonadati</taxon>
        <taxon>Pseudomonadota</taxon>
        <taxon>Betaproteobacteria</taxon>
        <taxon>Burkholderiales</taxon>
        <taxon>Burkholderiaceae</taxon>
        <taxon>Cupriavidus</taxon>
    </lineage>
</organism>
<evidence type="ECO:0000256" key="1">
    <source>
        <dbReference type="SAM" id="MobiDB-lite"/>
    </source>
</evidence>
<evidence type="ECO:0000313" key="3">
    <source>
        <dbReference type="Proteomes" id="UP000002429"/>
    </source>
</evidence>
<dbReference type="AlphaFoldDB" id="Q1LGU4"/>
<gene>
    <name evidence="2" type="ordered locus">Rmet_3762</name>
</gene>
<feature type="compositionally biased region" description="Polar residues" evidence="1">
    <location>
        <begin position="39"/>
        <end position="57"/>
    </location>
</feature>